<feature type="repeat" description="ANK" evidence="3">
    <location>
        <begin position="738"/>
        <end position="770"/>
    </location>
</feature>
<evidence type="ECO:0000256" key="2">
    <source>
        <dbReference type="ARBA" id="ARBA00023043"/>
    </source>
</evidence>
<comment type="caution">
    <text evidence="6">The sequence shown here is derived from an EMBL/GenBank/DDBJ whole genome shotgun (WGS) entry which is preliminary data.</text>
</comment>
<dbReference type="PROSITE" id="PS50297">
    <property type="entry name" value="ANK_REP_REGION"/>
    <property type="match status" value="5"/>
</dbReference>
<dbReference type="Pfam" id="PF00023">
    <property type="entry name" value="Ank"/>
    <property type="match status" value="1"/>
</dbReference>
<feature type="repeat" description="ANK" evidence="3">
    <location>
        <begin position="132"/>
        <end position="164"/>
    </location>
</feature>
<dbReference type="PANTHER" id="PTHR24178:SF9">
    <property type="entry name" value="ANK_REP_REGION DOMAIN-CONTAINING PROTEIN"/>
    <property type="match status" value="1"/>
</dbReference>
<dbReference type="InterPro" id="IPR036770">
    <property type="entry name" value="Ankyrin_rpt-contain_sf"/>
</dbReference>
<dbReference type="SUPFAM" id="SSF48403">
    <property type="entry name" value="Ankyrin repeat"/>
    <property type="match status" value="3"/>
</dbReference>
<protein>
    <recommendedName>
        <fullName evidence="8">ANK_REP_REGION domain-containing protein</fullName>
    </recommendedName>
</protein>
<feature type="region of interest" description="Disordered" evidence="4">
    <location>
        <begin position="16"/>
        <end position="61"/>
    </location>
</feature>
<organism evidence="6 7">
    <name type="scientific">Elysia crispata</name>
    <name type="common">lettuce slug</name>
    <dbReference type="NCBI Taxonomy" id="231223"/>
    <lineage>
        <taxon>Eukaryota</taxon>
        <taxon>Metazoa</taxon>
        <taxon>Spiralia</taxon>
        <taxon>Lophotrochozoa</taxon>
        <taxon>Mollusca</taxon>
        <taxon>Gastropoda</taxon>
        <taxon>Heterobranchia</taxon>
        <taxon>Euthyneura</taxon>
        <taxon>Panpulmonata</taxon>
        <taxon>Sacoglossa</taxon>
        <taxon>Placobranchoidea</taxon>
        <taxon>Plakobranchidae</taxon>
        <taxon>Elysia</taxon>
    </lineage>
</organism>
<dbReference type="PRINTS" id="PR01415">
    <property type="entry name" value="ANKYRIN"/>
</dbReference>
<keyword evidence="2 3" id="KW-0040">ANK repeat</keyword>
<feature type="repeat" description="ANK" evidence="3">
    <location>
        <begin position="165"/>
        <end position="198"/>
    </location>
</feature>
<feature type="transmembrane region" description="Helical" evidence="5">
    <location>
        <begin position="996"/>
        <end position="1015"/>
    </location>
</feature>
<accession>A0AAE1CJ65</accession>
<keyword evidence="5" id="KW-0812">Transmembrane</keyword>
<feature type="repeat" description="ANK" evidence="3">
    <location>
        <begin position="667"/>
        <end position="699"/>
    </location>
</feature>
<keyword evidence="5" id="KW-0472">Membrane</keyword>
<proteinExistence type="predicted"/>
<evidence type="ECO:0000313" key="6">
    <source>
        <dbReference type="EMBL" id="KAK3698806.1"/>
    </source>
</evidence>
<dbReference type="EMBL" id="JAWDGP010007967">
    <property type="protein sequence ID" value="KAK3698806.1"/>
    <property type="molecule type" value="Genomic_DNA"/>
</dbReference>
<evidence type="ECO:0000256" key="4">
    <source>
        <dbReference type="SAM" id="MobiDB-lite"/>
    </source>
</evidence>
<dbReference type="PANTHER" id="PTHR24178">
    <property type="entry name" value="MOLTING PROTEIN MLT-4"/>
    <property type="match status" value="1"/>
</dbReference>
<dbReference type="AlphaFoldDB" id="A0AAE1CJ65"/>
<feature type="repeat" description="ANK" evidence="3">
    <location>
        <begin position="632"/>
        <end position="666"/>
    </location>
</feature>
<name>A0AAE1CJ65_9GAST</name>
<dbReference type="Pfam" id="PF12796">
    <property type="entry name" value="Ank_2"/>
    <property type="match status" value="5"/>
</dbReference>
<gene>
    <name evidence="6" type="ORF">RRG08_060714</name>
</gene>
<evidence type="ECO:0000256" key="5">
    <source>
        <dbReference type="SAM" id="Phobius"/>
    </source>
</evidence>
<dbReference type="InterPro" id="IPR002110">
    <property type="entry name" value="Ankyrin_rpt"/>
</dbReference>
<evidence type="ECO:0000313" key="7">
    <source>
        <dbReference type="Proteomes" id="UP001283361"/>
    </source>
</evidence>
<keyword evidence="7" id="KW-1185">Reference proteome</keyword>
<reference evidence="6" key="1">
    <citation type="journal article" date="2023" name="G3 (Bethesda)">
        <title>A reference genome for the long-term kleptoplast-retaining sea slug Elysia crispata morphotype clarki.</title>
        <authorList>
            <person name="Eastman K.E."/>
            <person name="Pendleton A.L."/>
            <person name="Shaikh M.A."/>
            <person name="Suttiyut T."/>
            <person name="Ogas R."/>
            <person name="Tomko P."/>
            <person name="Gavelis G."/>
            <person name="Widhalm J.R."/>
            <person name="Wisecaver J.H."/>
        </authorList>
    </citation>
    <scope>NUCLEOTIDE SEQUENCE</scope>
    <source>
        <strain evidence="6">ECLA1</strain>
    </source>
</reference>
<evidence type="ECO:0000256" key="1">
    <source>
        <dbReference type="ARBA" id="ARBA00022737"/>
    </source>
</evidence>
<dbReference type="SMART" id="SM00248">
    <property type="entry name" value="ANK"/>
    <property type="match status" value="15"/>
</dbReference>
<dbReference type="Proteomes" id="UP001283361">
    <property type="component" value="Unassembled WGS sequence"/>
</dbReference>
<feature type="compositionally biased region" description="Polar residues" evidence="4">
    <location>
        <begin position="18"/>
        <end position="61"/>
    </location>
</feature>
<dbReference type="Gene3D" id="1.25.40.20">
    <property type="entry name" value="Ankyrin repeat-containing domain"/>
    <property type="match status" value="5"/>
</dbReference>
<dbReference type="PROSITE" id="PS50088">
    <property type="entry name" value="ANK_REPEAT"/>
    <property type="match status" value="6"/>
</dbReference>
<evidence type="ECO:0008006" key="8">
    <source>
        <dbReference type="Google" id="ProtNLM"/>
    </source>
</evidence>
<sequence length="1039" mass="115375">MKKTESNSQVHIKCHAQNRPSSSHQNNSANLSQSTAPVSFSQNTQEVDTACPSNTSNSQVPTAGEKLIMAAKTGDLSALDRLLQQQQGGSEHFISQDHLNVSLLEACRQGRKFIVQKLVRSGAEVNVRGYKKCKTPLHIAAKQGFVDIAAFLLDKAADVDACDGHGNSALILAVNRAGSSDMLNLLLAYKAKVNHKNSQGVTALMKAVEVMDIDAVKILILARSNLQERNRFGKTARYIAVKLGLADVFDSLKSKARDQPLDYSSHPKSALYKAALNNQVEAVKILVDCRYLQPNVQCEDLHKSKEANQNIKKDTLRNLIQSICSDAKYGKDLDGAKLELVKIMLGSGIDDERAKLLSSALIDAIESGVIELVELLCKLKNIEINFINNGSSALMRAAEIGRLDIVKLLLNFGADPSQEICGGQTALTYALKNGHFKCADVLLQNDKPSEQKLQEMAKVAVKERQLEYLEVLASHCNIDEISQSLMEEGILTWDSRIVQFFIDHGADINGTSCPALLIALEIMRPYYDPPLSREDCNQLDMIKFLVESGASVNRVNTNKSPLVFAIENNCNLDVLLSLLEHGADVNEIGDNKGNTPLTAVFARYFTRHSTRQPAFLEALLKAGADLNKANSDGKTALHLAVCIGKDDLGSIKQLISAGANLEARDSDGMTPLLLAAREQQPKVIKLLKECGANMKAIDNGGKNAVFQTFERRYLDDGDHETLQLVASDKDQVNMQMPDGVTPLILAARKHDNKAIEILLEAGADPHKKNNNQETALSILLDRYFHRREFMAGLKMLIRHGALLSLPKYDYLKLYCMIMEDERELVQLMVTHGMAPMCVDFPGREYLFHTERISDSVWRNLSPLAAALVGNRLIIARYLVANWFLTPVDLVGSDQLKNLKVGLEGKRTLGAKAFLDEYVSQPMSLMQLSFVAVSAQLGETIGREKRVRKTPLATFLQDRLLFKKEMSSMESTYEEENCEQLAALPLISQMNNRSLFGSYYGFQIIDFMMNMIRTMIKTMIMMMMMMTDVDDDYDYDYDDD</sequence>
<keyword evidence="1" id="KW-0677">Repeat</keyword>
<feature type="repeat" description="ANK" evidence="3">
    <location>
        <begin position="389"/>
        <end position="415"/>
    </location>
</feature>
<evidence type="ECO:0000256" key="3">
    <source>
        <dbReference type="PROSITE-ProRule" id="PRU00023"/>
    </source>
</evidence>
<keyword evidence="5" id="KW-1133">Transmembrane helix</keyword>